<proteinExistence type="predicted"/>
<feature type="non-terminal residue" evidence="1">
    <location>
        <position position="63"/>
    </location>
</feature>
<protein>
    <submittedName>
        <fullName evidence="1">Uncharacterized protein</fullName>
    </submittedName>
</protein>
<comment type="caution">
    <text evidence="1">The sequence shown here is derived from an EMBL/GenBank/DDBJ whole genome shotgun (WGS) entry which is preliminary data.</text>
</comment>
<dbReference type="Proteomes" id="UP001054945">
    <property type="component" value="Unassembled WGS sequence"/>
</dbReference>
<keyword evidence="2" id="KW-1185">Reference proteome</keyword>
<dbReference type="AlphaFoldDB" id="A0AAV4TDZ3"/>
<evidence type="ECO:0000313" key="1">
    <source>
        <dbReference type="EMBL" id="GIY44320.1"/>
    </source>
</evidence>
<gene>
    <name evidence="1" type="ORF">CEXT_79861</name>
</gene>
<reference evidence="1 2" key="1">
    <citation type="submission" date="2021-06" db="EMBL/GenBank/DDBJ databases">
        <title>Caerostris extrusa draft genome.</title>
        <authorList>
            <person name="Kono N."/>
            <person name="Arakawa K."/>
        </authorList>
    </citation>
    <scope>NUCLEOTIDE SEQUENCE [LARGE SCALE GENOMIC DNA]</scope>
</reference>
<organism evidence="1 2">
    <name type="scientific">Caerostris extrusa</name>
    <name type="common">Bark spider</name>
    <name type="synonym">Caerostris bankana</name>
    <dbReference type="NCBI Taxonomy" id="172846"/>
    <lineage>
        <taxon>Eukaryota</taxon>
        <taxon>Metazoa</taxon>
        <taxon>Ecdysozoa</taxon>
        <taxon>Arthropoda</taxon>
        <taxon>Chelicerata</taxon>
        <taxon>Arachnida</taxon>
        <taxon>Araneae</taxon>
        <taxon>Araneomorphae</taxon>
        <taxon>Entelegynae</taxon>
        <taxon>Araneoidea</taxon>
        <taxon>Araneidae</taxon>
        <taxon>Caerostris</taxon>
    </lineage>
</organism>
<name>A0AAV4TDZ3_CAEEX</name>
<sequence length="63" mass="7263">MLWVHCFIPESRQIPELQFSSRKLPALEDRVAVIGNDANLVLFPAKKRQKISGLMNLNCLWII</sequence>
<accession>A0AAV4TDZ3</accession>
<dbReference type="EMBL" id="BPLR01011127">
    <property type="protein sequence ID" value="GIY44320.1"/>
    <property type="molecule type" value="Genomic_DNA"/>
</dbReference>
<evidence type="ECO:0000313" key="2">
    <source>
        <dbReference type="Proteomes" id="UP001054945"/>
    </source>
</evidence>